<dbReference type="AlphaFoldDB" id="A0AAD4HZW5"/>
<organism evidence="1 2">
    <name type="scientific">Staphylotrichum longicolle</name>
    <dbReference type="NCBI Taxonomy" id="669026"/>
    <lineage>
        <taxon>Eukaryota</taxon>
        <taxon>Fungi</taxon>
        <taxon>Dikarya</taxon>
        <taxon>Ascomycota</taxon>
        <taxon>Pezizomycotina</taxon>
        <taxon>Sordariomycetes</taxon>
        <taxon>Sordariomycetidae</taxon>
        <taxon>Sordariales</taxon>
        <taxon>Chaetomiaceae</taxon>
        <taxon>Staphylotrichum</taxon>
    </lineage>
</organism>
<keyword evidence="2" id="KW-1185">Reference proteome</keyword>
<sequence>MQEQSTNPNEFVLALGKPGEAHCGRGVNEALAVMNALGEHGILSCVVGAKALVYYGAHRVPMNWEICVPTDSFDEAKQLLTSSPLSDKYELWHPVMPQPGSLVHTYPRFMLQGVNFFFILIPASEYLIQCSPDQCERSPSGILYPKLEYFAQSLLDTQRYADLADLIDGMDLDEAWGETHLQLDKPVPIEYIKEKNDMIARHCPESLRNGLPFALLSESPKPRDVWLRQVQTKDRRINEELGRHRFLTRFRKVGSSDPRENKEREV</sequence>
<protein>
    <submittedName>
        <fullName evidence="1">Uncharacterized protein</fullName>
    </submittedName>
</protein>
<evidence type="ECO:0000313" key="1">
    <source>
        <dbReference type="EMBL" id="KAG7287298.1"/>
    </source>
</evidence>
<proteinExistence type="predicted"/>
<dbReference type="EMBL" id="JAHCVI010000003">
    <property type="protein sequence ID" value="KAG7287298.1"/>
    <property type="molecule type" value="Genomic_DNA"/>
</dbReference>
<evidence type="ECO:0000313" key="2">
    <source>
        <dbReference type="Proteomes" id="UP001197093"/>
    </source>
</evidence>
<dbReference type="Proteomes" id="UP001197093">
    <property type="component" value="Unassembled WGS sequence"/>
</dbReference>
<gene>
    <name evidence="1" type="ORF">NEMBOFW57_006806</name>
</gene>
<accession>A0AAD4HZW5</accession>
<reference evidence="1" key="1">
    <citation type="submission" date="2023-02" db="EMBL/GenBank/DDBJ databases">
        <authorList>
            <person name="Palmer J.M."/>
        </authorList>
    </citation>
    <scope>NUCLEOTIDE SEQUENCE</scope>
    <source>
        <strain evidence="1">FW57</strain>
    </source>
</reference>
<name>A0AAD4HZW5_9PEZI</name>
<comment type="caution">
    <text evidence="1">The sequence shown here is derived from an EMBL/GenBank/DDBJ whole genome shotgun (WGS) entry which is preliminary data.</text>
</comment>